<dbReference type="SUPFAM" id="SSF52540">
    <property type="entry name" value="P-loop containing nucleoside triphosphate hydrolases"/>
    <property type="match status" value="1"/>
</dbReference>
<dbReference type="Gene3D" id="3.50.4.10">
    <property type="entry name" value="Hepatocyte Growth Factor"/>
    <property type="match status" value="1"/>
</dbReference>
<keyword evidence="11" id="KW-1133">Transmembrane helix</keyword>
<feature type="compositionally biased region" description="Low complexity" evidence="10">
    <location>
        <begin position="1043"/>
        <end position="1052"/>
    </location>
</feature>
<dbReference type="Pfam" id="PF22191">
    <property type="entry name" value="IBR_1"/>
    <property type="match status" value="1"/>
</dbReference>
<dbReference type="PROSITE" id="PS50089">
    <property type="entry name" value="ZF_RING_2"/>
    <property type="match status" value="1"/>
</dbReference>
<dbReference type="PANTHER" id="PTHR10695:SF46">
    <property type="entry name" value="BIFUNCTIONAL COENZYME A SYNTHASE-RELATED"/>
    <property type="match status" value="1"/>
</dbReference>
<dbReference type="PANTHER" id="PTHR10695">
    <property type="entry name" value="DEPHOSPHO-COA KINASE-RELATED"/>
    <property type="match status" value="1"/>
</dbReference>
<organism evidence="15 16">
    <name type="scientific">Meloidogyne graminicola</name>
    <dbReference type="NCBI Taxonomy" id="189291"/>
    <lineage>
        <taxon>Eukaryota</taxon>
        <taxon>Metazoa</taxon>
        <taxon>Ecdysozoa</taxon>
        <taxon>Nematoda</taxon>
        <taxon>Chromadorea</taxon>
        <taxon>Rhabditida</taxon>
        <taxon>Tylenchina</taxon>
        <taxon>Tylenchomorpha</taxon>
        <taxon>Tylenchoidea</taxon>
        <taxon>Meloidogynidae</taxon>
        <taxon>Meloidogyninae</taxon>
        <taxon>Meloidogyne</taxon>
    </lineage>
</organism>
<dbReference type="InterPro" id="IPR014729">
    <property type="entry name" value="Rossmann-like_a/b/a_fold"/>
</dbReference>
<evidence type="ECO:0000256" key="2">
    <source>
        <dbReference type="ARBA" id="ARBA00022723"/>
    </source>
</evidence>
<dbReference type="Gene3D" id="3.40.50.300">
    <property type="entry name" value="P-loop containing nucleotide triphosphate hydrolases"/>
    <property type="match status" value="1"/>
</dbReference>
<dbReference type="GO" id="GO:0015937">
    <property type="term" value="P:coenzyme A biosynthetic process"/>
    <property type="evidence" value="ECO:0007669"/>
    <property type="project" value="InterPro"/>
</dbReference>
<dbReference type="InterPro" id="IPR001977">
    <property type="entry name" value="Depp_CoAkinase"/>
</dbReference>
<dbReference type="InterPro" id="IPR002867">
    <property type="entry name" value="IBR_dom"/>
</dbReference>
<dbReference type="InterPro" id="IPR044066">
    <property type="entry name" value="TRIAD_supradom"/>
</dbReference>
<feature type="region of interest" description="Disordered" evidence="10">
    <location>
        <begin position="146"/>
        <end position="190"/>
    </location>
</feature>
<dbReference type="CDD" id="cd20355">
    <property type="entry name" value="Rcat_RBR_RNF19"/>
    <property type="match status" value="1"/>
</dbReference>
<feature type="transmembrane region" description="Helical" evidence="11">
    <location>
        <begin position="1538"/>
        <end position="1568"/>
    </location>
</feature>
<keyword evidence="1" id="KW-0808">Transferase</keyword>
<feature type="transmembrane region" description="Helical" evidence="11">
    <location>
        <begin position="1484"/>
        <end position="1517"/>
    </location>
</feature>
<feature type="transmembrane region" description="Helical" evidence="11">
    <location>
        <begin position="23"/>
        <end position="41"/>
    </location>
</feature>
<dbReference type="PROSITE" id="PS51873">
    <property type="entry name" value="TRIAD"/>
    <property type="match status" value="1"/>
</dbReference>
<feature type="compositionally biased region" description="Low complexity" evidence="10">
    <location>
        <begin position="212"/>
        <end position="224"/>
    </location>
</feature>
<dbReference type="SMART" id="SM00473">
    <property type="entry name" value="PAN_AP"/>
    <property type="match status" value="5"/>
</dbReference>
<dbReference type="CDD" id="cd01099">
    <property type="entry name" value="PAN_AP_HGF"/>
    <property type="match status" value="1"/>
</dbReference>
<feature type="domain" description="RING-type" evidence="14">
    <location>
        <begin position="1248"/>
        <end position="1474"/>
    </location>
</feature>
<sequence length="2164" mass="241637">MLPDVLPSLILSFLTFHYSTTTTTFKLFVFILILLFEFYFVPTEATCTMPVFFAQAISSRQVRTIELYFTKENVPTAAECANLCGQRHFFCQSAIYNHDLHTCALSPTKPVQCALQLLFPGDVNALDVLQRLYQMRQRLEQILSEANRGSKASDQTVTSLKEKQPQNDQGKTKENKPAKTNFSSSKMNKNDTEILIQSGGFVARLKPDEQIQKQSINKSKQQKQNIDDLNKNNTTFSERKQEESEYYKEGEDEEPIIVNGKLIEPATGYLHSVLIHHSGGISSEENDKTTLNDDNKILPSLDVARLSKSNTGTIICFKFIQNRKLHDYGRDEISIGIKKGLSLNECRCACADTWKLKEETTRCKSLQYKEGLCELLNADHNGKTDLIFNKSSDYHYVSCEGKYVDNNRQCFERILGYSMNGTAASLVEHNVSIESCKCLCANSLHSRYPFHCASVSYFSNERDCVLNLHNRQSAPEQFSREPEQQVIYLGFICRPKEATDFVENVCNNIPPTNKIKTSVALNVKTIIETTEHPNISETTTVINSTTETAKDQNDSSTSLSDSCFVEQPGYVLEGMAVVARQQISAELCKCICALTEWKFQQQEEEKSLNVSNLIGGCSSSQFYKHSGTCLVSRDNRVSAPERFIFDANSQNGIGHSSYLDFRCGADKKALLAYITNNCPKELIKSTLTNTLETTTKNIENVEDKPKNSKKPKKDKKVKKHKKSEKLNTQSKIEEENITSTTIFSSTTLKMLSAEKEEEQLETKTAIPSIESKTTSDLDSLLLEGGENWKTIKAEGEKHLNKLEQGGDEKEEEEDEEEEKFEVKRVSTSTQNDPPPEQNKHENSNYSLIVNDTTTINIIEPTIFTTSTPNITESLLNNQTIEEILNINNSTNLLNQNITTESSSFSSFSSTSTGSNLFEYPPVGQCHFSALYQTVFNGARLLKRLLVDTPAQCLAACHYESCRSANLIQMEDKQKICELFRDSIVEFRRNDVLSFKIMNVNSNTKCNKNLGIVVECVENVDENQALLNSSQIKKKSSDRIVESTKTNKNQQNNMTSIDSTKCNLEDDEKQTNLVIKNKKKSQQQPSRFERGRLGLIAFLNNITASPTSSDLDNTSEELFRKNTRAHSITSTANSNTKLPEQNKHISKSTKSLSGKLTIVENQRSGSELQQEALSIGDVPLTGKMENSVSDCFKEVGTELDASNYPGPCDKLSIKSGVSMAASSNSGPSESMFSACSVYSNSSAIKSCFKQKECSICCIRQLAQNFYRLKTCNHIFCKSCLVKYLGVEITESRTDISCPECPTLLLISDIYFLLGHLPEMLNRFEFYSLRRILSIDPDTRWCPAPDCTYAVIAHSCAACPQLKCERCTTMFCYHCKSYWHPNQTCDQARSKSFFNSPIVQTLRSSLPSNVESNRSFGSSGEEMKSCPRCGTLITKMNDGSCNHMTCVLCHAEFCWLCLKQINELHYLSPTGCTFWGKKPWTRKKKLLWQIGTLIGAPLGIALIAGLAVPGIICGVPIFIGRKTYQRFSNLSRTKRQLATALSVVGSLVISPVLAVMTVGVGVPIMLAYVYGVVPLSLCRNGACGGGGGGNSTNNLNEKNEIGGDYYGKIFLSEGGGSEKTRNTENSTKTLKSSFHQRRQSIASFGLVSLTDKPNTEDASAIAIAGSQYNYDNRSVHTIWSSGQYGGHVGVIGSVHGVNINGEDAENASTMACCSASIVAQASERRSLTGSNSSFKTRPRSSISNSRGVSEEPGKIPAKFTRKVSTKNVEVINIEESVRSEILSESPLNNNPGPSNVEMTEAIDLENRKKLLLILHFEKILYELMEPVTTRCAEVENFVNDVSENVKCITVPIFDAFGPSIEDKGYEAIIVSEETLVGGEAVNIKRKERGLFPLKIHIIKLLGNERLNDRILNETKLSSSANRRELLGKILIEPTPPIEPISTKHYLIGLTGGIASGKTHIAKYLASQGCEVIECDTLVHKLYSESEELRNKLADVFGSSILTDKRNIDRKKLGEVVFGDKQKLQLLNNLVWPITFERVKEIVKKSEKEIVIIDAALLLEAGWAKYLNQVWCTFVPRQEAIERICARDGVSKENEHIISHECTYLVYNLYYYERENVKNKKLNFAEGSTVQQQQNKSINLNKRKLSEERTNNNEGLKLTKVMKYSGK</sequence>
<feature type="compositionally biased region" description="Basic and acidic residues" evidence="10">
    <location>
        <begin position="237"/>
        <end position="249"/>
    </location>
</feature>
<dbReference type="Pfam" id="PF00024">
    <property type="entry name" value="PAN_1"/>
    <property type="match status" value="2"/>
</dbReference>
<dbReference type="SUPFAM" id="SSF57414">
    <property type="entry name" value="Hairpin loop containing domain-like"/>
    <property type="match status" value="2"/>
</dbReference>
<proteinExistence type="inferred from homology"/>
<feature type="compositionally biased region" description="Basic and acidic residues" evidence="10">
    <location>
        <begin position="160"/>
        <end position="177"/>
    </location>
</feature>
<dbReference type="CDD" id="cd02022">
    <property type="entry name" value="DPCK"/>
    <property type="match status" value="1"/>
</dbReference>
<evidence type="ECO:0000259" key="12">
    <source>
        <dbReference type="PROSITE" id="PS50089"/>
    </source>
</evidence>
<evidence type="ECO:0000256" key="10">
    <source>
        <dbReference type="SAM" id="MobiDB-lite"/>
    </source>
</evidence>
<evidence type="ECO:0000313" key="16">
    <source>
        <dbReference type="Proteomes" id="UP000605970"/>
    </source>
</evidence>
<evidence type="ECO:0000256" key="5">
    <source>
        <dbReference type="ARBA" id="ARBA00022771"/>
    </source>
</evidence>
<evidence type="ECO:0000256" key="8">
    <source>
        <dbReference type="ARBA" id="ARBA00022840"/>
    </source>
</evidence>
<feature type="compositionally biased region" description="Polar residues" evidence="10">
    <location>
        <begin position="178"/>
        <end position="187"/>
    </location>
</feature>
<dbReference type="SMART" id="SM00647">
    <property type="entry name" value="IBR"/>
    <property type="match status" value="2"/>
</dbReference>
<dbReference type="Pfam" id="PF01121">
    <property type="entry name" value="CoaE"/>
    <property type="match status" value="1"/>
</dbReference>
<feature type="region of interest" description="Disordered" evidence="10">
    <location>
        <begin position="212"/>
        <end position="251"/>
    </location>
</feature>
<dbReference type="GO" id="GO:0004140">
    <property type="term" value="F:dephospho-CoA kinase activity"/>
    <property type="evidence" value="ECO:0007669"/>
    <property type="project" value="InterPro"/>
</dbReference>
<keyword evidence="2" id="KW-0479">Metal-binding</keyword>
<evidence type="ECO:0000259" key="13">
    <source>
        <dbReference type="PROSITE" id="PS50948"/>
    </source>
</evidence>
<keyword evidence="7" id="KW-0862">Zinc</keyword>
<keyword evidence="11" id="KW-0472">Membrane</keyword>
<evidence type="ECO:0000313" key="15">
    <source>
        <dbReference type="EMBL" id="KAF7636919.1"/>
    </source>
</evidence>
<dbReference type="InterPro" id="IPR003609">
    <property type="entry name" value="Pan_app"/>
</dbReference>
<evidence type="ECO:0000256" key="1">
    <source>
        <dbReference type="ARBA" id="ARBA00022679"/>
    </source>
</evidence>
<evidence type="ECO:0000256" key="6">
    <source>
        <dbReference type="ARBA" id="ARBA00022786"/>
    </source>
</evidence>
<reference evidence="15" key="1">
    <citation type="journal article" date="2020" name="Ecol. Evol.">
        <title>Genome structure and content of the rice root-knot nematode (Meloidogyne graminicola).</title>
        <authorList>
            <person name="Phan N.T."/>
            <person name="Danchin E.G.J."/>
            <person name="Klopp C."/>
            <person name="Perfus-Barbeoch L."/>
            <person name="Kozlowski D.K."/>
            <person name="Koutsovoulos G.D."/>
            <person name="Lopez-Roques C."/>
            <person name="Bouchez O."/>
            <person name="Zahm M."/>
            <person name="Besnard G."/>
            <person name="Bellafiore S."/>
        </authorList>
    </citation>
    <scope>NUCLEOTIDE SEQUENCE</scope>
    <source>
        <strain evidence="15">VN-18</strain>
    </source>
</reference>
<dbReference type="FunFam" id="1.20.120.1750:FF:000017">
    <property type="entry name" value="RBR-type E3 ubiquitin transferase"/>
    <property type="match status" value="1"/>
</dbReference>
<gene>
    <name evidence="15" type="ORF">Mgra_00003658</name>
</gene>
<name>A0A8S9ZTM2_9BILA</name>
<dbReference type="InterPro" id="IPR013083">
    <property type="entry name" value="Znf_RING/FYVE/PHD"/>
</dbReference>
<feature type="region of interest" description="Disordered" evidence="10">
    <location>
        <begin position="698"/>
        <end position="732"/>
    </location>
</feature>
<keyword evidence="6" id="KW-0833">Ubl conjugation pathway</keyword>
<evidence type="ECO:0000259" key="14">
    <source>
        <dbReference type="PROSITE" id="PS51873"/>
    </source>
</evidence>
<dbReference type="GO" id="GO:0005524">
    <property type="term" value="F:ATP binding"/>
    <property type="evidence" value="ECO:0007669"/>
    <property type="project" value="UniProtKB-KW"/>
</dbReference>
<keyword evidence="5 9" id="KW-0863">Zinc-finger</keyword>
<dbReference type="Proteomes" id="UP000605970">
    <property type="component" value="Unassembled WGS sequence"/>
</dbReference>
<keyword evidence="4" id="KW-0547">Nucleotide-binding</keyword>
<keyword evidence="11" id="KW-0812">Transmembrane</keyword>
<keyword evidence="8" id="KW-0067">ATP-binding</keyword>
<evidence type="ECO:0000256" key="11">
    <source>
        <dbReference type="SAM" id="Phobius"/>
    </source>
</evidence>
<comment type="caution">
    <text evidence="15">The sequence shown here is derived from an EMBL/GenBank/DDBJ whole genome shotgun (WGS) entry which is preliminary data.</text>
</comment>
<dbReference type="OrthoDB" id="1431934at2759"/>
<dbReference type="NCBIfam" id="TIGR00152">
    <property type="entry name" value="dephospho-CoA kinase"/>
    <property type="match status" value="1"/>
</dbReference>
<evidence type="ECO:0000256" key="4">
    <source>
        <dbReference type="ARBA" id="ARBA00022741"/>
    </source>
</evidence>
<dbReference type="HAMAP" id="MF_00376">
    <property type="entry name" value="Dephospho_CoA_kinase"/>
    <property type="match status" value="1"/>
</dbReference>
<protein>
    <submittedName>
        <fullName evidence="15">RING-type domain-containing protein</fullName>
    </submittedName>
</protein>
<keyword evidence="16" id="KW-1185">Reference proteome</keyword>
<feature type="compositionally biased region" description="Acidic residues" evidence="10">
    <location>
        <begin position="808"/>
        <end position="819"/>
    </location>
</feature>
<feature type="compositionally biased region" description="Polar residues" evidence="10">
    <location>
        <begin position="1126"/>
        <end position="1138"/>
    </location>
</feature>
<keyword evidence="3" id="KW-0677">Repeat</keyword>
<feature type="compositionally biased region" description="Polar residues" evidence="10">
    <location>
        <begin position="150"/>
        <end position="159"/>
    </location>
</feature>
<dbReference type="SMART" id="SM00184">
    <property type="entry name" value="RING"/>
    <property type="match status" value="1"/>
</dbReference>
<evidence type="ECO:0000256" key="9">
    <source>
        <dbReference type="PROSITE-ProRule" id="PRU00175"/>
    </source>
</evidence>
<dbReference type="Gene3D" id="3.40.50.620">
    <property type="entry name" value="HUPs"/>
    <property type="match status" value="1"/>
</dbReference>
<dbReference type="Pfam" id="PF01485">
    <property type="entry name" value="IBR"/>
    <property type="match status" value="1"/>
</dbReference>
<dbReference type="InterPro" id="IPR001841">
    <property type="entry name" value="Znf_RING"/>
</dbReference>
<feature type="compositionally biased region" description="Polar residues" evidence="10">
    <location>
        <begin position="1725"/>
        <end position="1745"/>
    </location>
</feature>
<feature type="compositionally biased region" description="Basic residues" evidence="10">
    <location>
        <begin position="707"/>
        <end position="723"/>
    </location>
</feature>
<dbReference type="EMBL" id="JABEBT010000025">
    <property type="protein sequence ID" value="KAF7636919.1"/>
    <property type="molecule type" value="Genomic_DNA"/>
</dbReference>
<dbReference type="InterPro" id="IPR017907">
    <property type="entry name" value="Znf_RING_CS"/>
</dbReference>
<feature type="region of interest" description="Disordered" evidence="10">
    <location>
        <begin position="799"/>
        <end position="845"/>
    </location>
</feature>
<feature type="domain" description="RING-type" evidence="12">
    <location>
        <begin position="1252"/>
        <end position="1299"/>
    </location>
</feature>
<feature type="region of interest" description="Disordered" evidence="10">
    <location>
        <begin position="1037"/>
        <end position="1059"/>
    </location>
</feature>
<dbReference type="GO" id="GO:0008270">
    <property type="term" value="F:zinc ion binding"/>
    <property type="evidence" value="ECO:0007669"/>
    <property type="project" value="UniProtKB-KW"/>
</dbReference>
<feature type="region of interest" description="Disordered" evidence="10">
    <location>
        <begin position="1126"/>
        <end position="1151"/>
    </location>
</feature>
<dbReference type="PROSITE" id="PS51219">
    <property type="entry name" value="DPCK"/>
    <property type="match status" value="1"/>
</dbReference>
<dbReference type="Gene3D" id="1.20.120.1750">
    <property type="match status" value="1"/>
</dbReference>
<feature type="domain" description="Apple" evidence="13">
    <location>
        <begin position="410"/>
        <end position="493"/>
    </location>
</feature>
<evidence type="ECO:0000256" key="3">
    <source>
        <dbReference type="ARBA" id="ARBA00022737"/>
    </source>
</evidence>
<feature type="region of interest" description="Disordered" evidence="10">
    <location>
        <begin position="1722"/>
        <end position="1754"/>
    </location>
</feature>
<dbReference type="PROSITE" id="PS50948">
    <property type="entry name" value="PAN"/>
    <property type="match status" value="2"/>
</dbReference>
<dbReference type="PROSITE" id="PS00518">
    <property type="entry name" value="ZF_RING_1"/>
    <property type="match status" value="1"/>
</dbReference>
<accession>A0A8S9ZTM2</accession>
<feature type="domain" description="Apple" evidence="13">
    <location>
        <begin position="316"/>
        <end position="399"/>
    </location>
</feature>
<dbReference type="InterPro" id="IPR027417">
    <property type="entry name" value="P-loop_NTPase"/>
</dbReference>
<dbReference type="CDD" id="cd20338">
    <property type="entry name" value="BRcat_RBR_RNF19"/>
    <property type="match status" value="1"/>
</dbReference>
<dbReference type="SUPFAM" id="SSF57850">
    <property type="entry name" value="RING/U-box"/>
    <property type="match status" value="3"/>
</dbReference>
<evidence type="ECO:0000256" key="7">
    <source>
        <dbReference type="ARBA" id="ARBA00022833"/>
    </source>
</evidence>
<dbReference type="Gene3D" id="3.30.40.10">
    <property type="entry name" value="Zinc/RING finger domain, C3HC4 (zinc finger)"/>
    <property type="match status" value="1"/>
</dbReference>